<evidence type="ECO:0000313" key="2">
    <source>
        <dbReference type="Proteomes" id="UP000604046"/>
    </source>
</evidence>
<dbReference type="Proteomes" id="UP000604046">
    <property type="component" value="Unassembled WGS sequence"/>
</dbReference>
<organism evidence="1 2">
    <name type="scientific">Symbiodinium natans</name>
    <dbReference type="NCBI Taxonomy" id="878477"/>
    <lineage>
        <taxon>Eukaryota</taxon>
        <taxon>Sar</taxon>
        <taxon>Alveolata</taxon>
        <taxon>Dinophyceae</taxon>
        <taxon>Suessiales</taxon>
        <taxon>Symbiodiniaceae</taxon>
        <taxon>Symbiodinium</taxon>
    </lineage>
</organism>
<gene>
    <name evidence="1" type="primary">fdxB</name>
    <name evidence="1" type="ORF">SNAT2548_LOCUS18672</name>
</gene>
<name>A0A812PGH6_9DINO</name>
<dbReference type="InterPro" id="IPR012675">
    <property type="entry name" value="Beta-grasp_dom_sf"/>
</dbReference>
<dbReference type="OrthoDB" id="268593at2759"/>
<dbReference type="AlphaFoldDB" id="A0A812PGH6"/>
<protein>
    <submittedName>
        <fullName evidence="1">FdxB protein</fullName>
    </submittedName>
</protein>
<dbReference type="EMBL" id="CAJNDS010002152">
    <property type="protein sequence ID" value="CAE7353219.1"/>
    <property type="molecule type" value="Genomic_DNA"/>
</dbReference>
<keyword evidence="2" id="KW-1185">Reference proteome</keyword>
<evidence type="ECO:0000313" key="1">
    <source>
        <dbReference type="EMBL" id="CAE7353219.1"/>
    </source>
</evidence>
<proteinExistence type="predicted"/>
<dbReference type="Gene3D" id="3.10.20.30">
    <property type="match status" value="1"/>
</dbReference>
<comment type="caution">
    <text evidence="1">The sequence shown here is derived from an EMBL/GenBank/DDBJ whole genome shotgun (WGS) entry which is preliminary data.</text>
</comment>
<reference evidence="1" key="1">
    <citation type="submission" date="2021-02" db="EMBL/GenBank/DDBJ databases">
        <authorList>
            <person name="Dougan E. K."/>
            <person name="Rhodes N."/>
            <person name="Thang M."/>
            <person name="Chan C."/>
        </authorList>
    </citation>
    <scope>NUCLEOTIDE SEQUENCE</scope>
</reference>
<sequence length="59" mass="6388">MEPSDSLSNVPQQADMLDLAQDVTDTSRLGCQASAVCLDKERDDGMRVRIPAGIVNLLK</sequence>
<accession>A0A812PGH6</accession>